<dbReference type="InterPro" id="IPR016152">
    <property type="entry name" value="PTrfase/Anion_transptr"/>
</dbReference>
<dbReference type="GO" id="GO:0006355">
    <property type="term" value="P:regulation of DNA-templated transcription"/>
    <property type="evidence" value="ECO:0007669"/>
    <property type="project" value="InterPro"/>
</dbReference>
<accession>A0A6N2Z3A4</accession>
<evidence type="ECO:0000256" key="2">
    <source>
        <dbReference type="ARBA" id="ARBA00023015"/>
    </source>
</evidence>
<protein>
    <submittedName>
        <fullName evidence="7">Putative licABCH operon regulator</fullName>
    </submittedName>
</protein>
<keyword evidence="4" id="KW-0804">Transcription</keyword>
<dbReference type="InterPro" id="IPR036634">
    <property type="entry name" value="PRD_sf"/>
</dbReference>
<keyword evidence="3" id="KW-0010">Activator</keyword>
<dbReference type="InterPro" id="IPR013196">
    <property type="entry name" value="HTH_11"/>
</dbReference>
<feature type="domain" description="PTS EIIA type-2" evidence="5">
    <location>
        <begin position="495"/>
        <end position="639"/>
    </location>
</feature>
<dbReference type="Pfam" id="PF05043">
    <property type="entry name" value="Mga"/>
    <property type="match status" value="1"/>
</dbReference>
<dbReference type="InterPro" id="IPR050661">
    <property type="entry name" value="BglG_antiterminators"/>
</dbReference>
<dbReference type="EMBL" id="CACRUE010000006">
    <property type="protein sequence ID" value="VYT72536.1"/>
    <property type="molecule type" value="Genomic_DNA"/>
</dbReference>
<dbReference type="Gene3D" id="3.40.50.2300">
    <property type="match status" value="1"/>
</dbReference>
<dbReference type="PROSITE" id="PS51094">
    <property type="entry name" value="PTS_EIIA_TYPE_2"/>
    <property type="match status" value="1"/>
</dbReference>
<dbReference type="Pfam" id="PF00874">
    <property type="entry name" value="PRD"/>
    <property type="match status" value="2"/>
</dbReference>
<dbReference type="PANTHER" id="PTHR30185">
    <property type="entry name" value="CRYPTIC BETA-GLUCOSIDE BGL OPERON ANTITERMINATOR"/>
    <property type="match status" value="1"/>
</dbReference>
<dbReference type="Pfam" id="PF00359">
    <property type="entry name" value="PTS_EIIA_2"/>
    <property type="match status" value="1"/>
</dbReference>
<evidence type="ECO:0000256" key="3">
    <source>
        <dbReference type="ARBA" id="ARBA00023159"/>
    </source>
</evidence>
<evidence type="ECO:0000256" key="1">
    <source>
        <dbReference type="ARBA" id="ARBA00022737"/>
    </source>
</evidence>
<reference evidence="7" key="1">
    <citation type="submission" date="2019-11" db="EMBL/GenBank/DDBJ databases">
        <authorList>
            <person name="Feng L."/>
        </authorList>
    </citation>
    <scope>NUCLEOTIDE SEQUENCE</scope>
    <source>
        <strain evidence="7">IbartlettiiLFYP30</strain>
    </source>
</reference>
<dbReference type="Gene3D" id="3.40.930.10">
    <property type="entry name" value="Mannitol-specific EII, Chain A"/>
    <property type="match status" value="1"/>
</dbReference>
<name>A0A6N2Z3A4_9FIRM</name>
<evidence type="ECO:0000259" key="5">
    <source>
        <dbReference type="PROSITE" id="PS51094"/>
    </source>
</evidence>
<dbReference type="PANTHER" id="PTHR30185:SF18">
    <property type="entry name" value="TRANSCRIPTIONAL REGULATOR MTLR"/>
    <property type="match status" value="1"/>
</dbReference>
<keyword evidence="2" id="KW-0805">Transcription regulation</keyword>
<organism evidence="7">
    <name type="scientific">Intestinibacter bartlettii</name>
    <dbReference type="NCBI Taxonomy" id="261299"/>
    <lineage>
        <taxon>Bacteria</taxon>
        <taxon>Bacillati</taxon>
        <taxon>Bacillota</taxon>
        <taxon>Clostridia</taxon>
        <taxon>Peptostreptococcales</taxon>
        <taxon>Peptostreptococcaceae</taxon>
        <taxon>Intestinibacter</taxon>
    </lineage>
</organism>
<dbReference type="Pfam" id="PF08279">
    <property type="entry name" value="HTH_11"/>
    <property type="match status" value="1"/>
</dbReference>
<dbReference type="SUPFAM" id="SSF55804">
    <property type="entry name" value="Phoshotransferase/anion transport protein"/>
    <property type="match status" value="1"/>
</dbReference>
<proteinExistence type="predicted"/>
<dbReference type="RefSeq" id="WP_156530597.1">
    <property type="nucleotide sequence ID" value="NZ_CACRUE010000006.1"/>
</dbReference>
<sequence length="643" mass="75225">MSDYFNNDNRICKVLQILEHKRSASLEYLEKKLNVSTKSIKNDIKELNEIFDGNALIQFKLGKYKLYVLEYKQFEKTKENLYLHDDFFNSPKKRMAYVISRLMNDENPVLTEDLAFEMSIGRTTLVGDLKKIREALKKYNIEIVGKTNTGLKLQGEEIDLRLFVLENLYEEIYKDHELDYDVKEELEKIFSDLKLEGSTIKQIIKFLTVLIDRLVNGHSIAELNETYEDLIYTDQINVSNNISDRIENIFGVKIPDNERVFMTLPIVGMRTPMDIDRVKNIEITEEVIDLVLDIIKLIKLEMDITITPGNLLDEFTYHISFMLNRLKYGIKIKNPVLDEIKEKYMVPYKLAELTKMLIEDRTKKKVSKDELGFLAVYFSVFISENSYERNKLCSIAIICGTGKITARLIAAQLRKIVDIDTKLEMFSDSEVNKELLDQFDLVLSTIKFECDTVTPIIYLKEIFDENQLKNKIESVRYTEKLNIPMLQGMESLVLSLLDEEKFFILHSDKSYMENVDYMIDQLYDLSYVDEGFKERIHTRESKSTMVFDEYIALPHAINKETDKIVFSIGVFSDDKNHETDSKLKVIFLLAIPDIEEKDDDILVKIYDEIIAISKNKQVVEKIAKVKNYRELLLYFIKQDNVFN</sequence>
<feature type="domain" description="PRD" evidence="6">
    <location>
        <begin position="282"/>
        <end position="388"/>
    </location>
</feature>
<dbReference type="InterPro" id="IPR002178">
    <property type="entry name" value="PTS_EIIA_type-2_dom"/>
</dbReference>
<gene>
    <name evidence="7" type="primary">licR_2</name>
    <name evidence="7" type="ORF">IBLFYP30_01015</name>
</gene>
<dbReference type="AlphaFoldDB" id="A0A6N2Z3A4"/>
<evidence type="ECO:0000256" key="4">
    <source>
        <dbReference type="ARBA" id="ARBA00023163"/>
    </source>
</evidence>
<dbReference type="SUPFAM" id="SSF63520">
    <property type="entry name" value="PTS-regulatory domain, PRD"/>
    <property type="match status" value="2"/>
</dbReference>
<keyword evidence="1" id="KW-0677">Repeat</keyword>
<dbReference type="PROSITE" id="PS51372">
    <property type="entry name" value="PRD_2"/>
    <property type="match status" value="2"/>
</dbReference>
<evidence type="ECO:0000313" key="7">
    <source>
        <dbReference type="EMBL" id="VYT72536.1"/>
    </source>
</evidence>
<dbReference type="Gene3D" id="1.10.1790.10">
    <property type="entry name" value="PRD domain"/>
    <property type="match status" value="2"/>
</dbReference>
<dbReference type="Gene3D" id="1.10.10.10">
    <property type="entry name" value="Winged helix-like DNA-binding domain superfamily/Winged helix DNA-binding domain"/>
    <property type="match status" value="1"/>
</dbReference>
<feature type="domain" description="PRD" evidence="6">
    <location>
        <begin position="166"/>
        <end position="276"/>
    </location>
</feature>
<dbReference type="InterPro" id="IPR036388">
    <property type="entry name" value="WH-like_DNA-bd_sf"/>
</dbReference>
<evidence type="ECO:0000259" key="6">
    <source>
        <dbReference type="PROSITE" id="PS51372"/>
    </source>
</evidence>
<dbReference type="InterPro" id="IPR007737">
    <property type="entry name" value="Mga_HTH"/>
</dbReference>
<dbReference type="InterPro" id="IPR011608">
    <property type="entry name" value="PRD"/>
</dbReference>